<feature type="compositionally biased region" description="Low complexity" evidence="1">
    <location>
        <begin position="84"/>
        <end position="94"/>
    </location>
</feature>
<feature type="compositionally biased region" description="Low complexity" evidence="1">
    <location>
        <begin position="22"/>
        <end position="45"/>
    </location>
</feature>
<gene>
    <name evidence="2" type="ORF">BU23DRAFT_574860</name>
</gene>
<sequence>MSNSPTNSPSPSNSQTERSSSEVPVTLPQQVPTTSTSQSEETPQPTAGPHSRSTPPILVLDRRSITSNPRTIPPLVLIHDPRTARATSASPADSSDPRQGRPLQVARHLPRTSSSHSPRRVFHPYTRPSSTSRAQSQPHSPTMSAPNNTSSGSNPPQLPYAPFPYPAPANAGQGGKGGSGK</sequence>
<evidence type="ECO:0000256" key="1">
    <source>
        <dbReference type="SAM" id="MobiDB-lite"/>
    </source>
</evidence>
<reference evidence="2" key="1">
    <citation type="journal article" date="2020" name="Stud. Mycol.">
        <title>101 Dothideomycetes genomes: a test case for predicting lifestyles and emergence of pathogens.</title>
        <authorList>
            <person name="Haridas S."/>
            <person name="Albert R."/>
            <person name="Binder M."/>
            <person name="Bloem J."/>
            <person name="Labutti K."/>
            <person name="Salamov A."/>
            <person name="Andreopoulos B."/>
            <person name="Baker S."/>
            <person name="Barry K."/>
            <person name="Bills G."/>
            <person name="Bluhm B."/>
            <person name="Cannon C."/>
            <person name="Castanera R."/>
            <person name="Culley D."/>
            <person name="Daum C."/>
            <person name="Ezra D."/>
            <person name="Gonzalez J."/>
            <person name="Henrissat B."/>
            <person name="Kuo A."/>
            <person name="Liang C."/>
            <person name="Lipzen A."/>
            <person name="Lutzoni F."/>
            <person name="Magnuson J."/>
            <person name="Mondo S."/>
            <person name="Nolan M."/>
            <person name="Ohm R."/>
            <person name="Pangilinan J."/>
            <person name="Park H.-J."/>
            <person name="Ramirez L."/>
            <person name="Alfaro M."/>
            <person name="Sun H."/>
            <person name="Tritt A."/>
            <person name="Yoshinaga Y."/>
            <person name="Zwiers L.-H."/>
            <person name="Turgeon B."/>
            <person name="Goodwin S."/>
            <person name="Spatafora J."/>
            <person name="Crous P."/>
            <person name="Grigoriev I."/>
        </authorList>
    </citation>
    <scope>NUCLEOTIDE SEQUENCE</scope>
    <source>
        <strain evidence="2">CBS 107.79</strain>
    </source>
</reference>
<feature type="compositionally biased region" description="Pro residues" evidence="1">
    <location>
        <begin position="156"/>
        <end position="167"/>
    </location>
</feature>
<feature type="region of interest" description="Disordered" evidence="1">
    <location>
        <begin position="1"/>
        <end position="181"/>
    </location>
</feature>
<protein>
    <submittedName>
        <fullName evidence="2">Uncharacterized protein</fullName>
    </submittedName>
</protein>
<accession>A0A6A5UWK1</accession>
<dbReference type="EMBL" id="ML976762">
    <property type="protein sequence ID" value="KAF1965407.1"/>
    <property type="molecule type" value="Genomic_DNA"/>
</dbReference>
<evidence type="ECO:0000313" key="3">
    <source>
        <dbReference type="Proteomes" id="UP000800036"/>
    </source>
</evidence>
<feature type="compositionally biased region" description="Low complexity" evidence="1">
    <location>
        <begin position="1"/>
        <end position="14"/>
    </location>
</feature>
<organism evidence="2 3">
    <name type="scientific">Bimuria novae-zelandiae CBS 107.79</name>
    <dbReference type="NCBI Taxonomy" id="1447943"/>
    <lineage>
        <taxon>Eukaryota</taxon>
        <taxon>Fungi</taxon>
        <taxon>Dikarya</taxon>
        <taxon>Ascomycota</taxon>
        <taxon>Pezizomycotina</taxon>
        <taxon>Dothideomycetes</taxon>
        <taxon>Pleosporomycetidae</taxon>
        <taxon>Pleosporales</taxon>
        <taxon>Massarineae</taxon>
        <taxon>Didymosphaeriaceae</taxon>
        <taxon>Bimuria</taxon>
    </lineage>
</organism>
<feature type="compositionally biased region" description="Gly residues" evidence="1">
    <location>
        <begin position="172"/>
        <end position="181"/>
    </location>
</feature>
<name>A0A6A5UWK1_9PLEO</name>
<proteinExistence type="predicted"/>
<evidence type="ECO:0000313" key="2">
    <source>
        <dbReference type="EMBL" id="KAF1965407.1"/>
    </source>
</evidence>
<feature type="compositionally biased region" description="Polar residues" evidence="1">
    <location>
        <begin position="127"/>
        <end position="153"/>
    </location>
</feature>
<dbReference type="AlphaFoldDB" id="A0A6A5UWK1"/>
<keyword evidence="3" id="KW-1185">Reference proteome</keyword>
<dbReference type="Proteomes" id="UP000800036">
    <property type="component" value="Unassembled WGS sequence"/>
</dbReference>